<sequence>MTYLNLSWMPGTTDRVRFTTAGQTYTVFLRDIEQETVHSAGSLYLKGTVKLPVSADHHAQLMGSLALNMTPERAR</sequence>
<comment type="caution">
    <text evidence="1">The sequence shown here is derived from an EMBL/GenBank/DDBJ whole genome shotgun (WGS) entry which is preliminary data.</text>
</comment>
<protein>
    <submittedName>
        <fullName evidence="1">Uncharacterized protein</fullName>
    </submittedName>
</protein>
<reference evidence="1 2" key="1">
    <citation type="submission" date="2018-03" db="EMBL/GenBank/DDBJ databases">
        <title>Draft genome of Deinococcus sp. OD32.</title>
        <authorList>
            <person name="Wang X.-P."/>
            <person name="Du Z.-J."/>
        </authorList>
    </citation>
    <scope>NUCLEOTIDE SEQUENCE [LARGE SCALE GENOMIC DNA]</scope>
    <source>
        <strain evidence="1 2">OD32</strain>
    </source>
</reference>
<dbReference type="Proteomes" id="UP000240317">
    <property type="component" value="Unassembled WGS sequence"/>
</dbReference>
<proteinExistence type="predicted"/>
<organism evidence="1 2">
    <name type="scientific">Deinococcus arcticus</name>
    <dbReference type="NCBI Taxonomy" id="2136176"/>
    <lineage>
        <taxon>Bacteria</taxon>
        <taxon>Thermotogati</taxon>
        <taxon>Deinococcota</taxon>
        <taxon>Deinococci</taxon>
        <taxon>Deinococcales</taxon>
        <taxon>Deinococcaceae</taxon>
        <taxon>Deinococcus</taxon>
    </lineage>
</organism>
<evidence type="ECO:0000313" key="1">
    <source>
        <dbReference type="EMBL" id="PTA68637.1"/>
    </source>
</evidence>
<dbReference type="EMBL" id="PYSV01000004">
    <property type="protein sequence ID" value="PTA68637.1"/>
    <property type="molecule type" value="Genomic_DNA"/>
</dbReference>
<evidence type="ECO:0000313" key="2">
    <source>
        <dbReference type="Proteomes" id="UP000240317"/>
    </source>
</evidence>
<dbReference type="RefSeq" id="WP_107137056.1">
    <property type="nucleotide sequence ID" value="NZ_PYSV01000004.1"/>
</dbReference>
<accession>A0A2T3W9X2</accession>
<gene>
    <name evidence="1" type="ORF">C8263_05120</name>
</gene>
<keyword evidence="2" id="KW-1185">Reference proteome</keyword>
<name>A0A2T3W9X2_9DEIO</name>
<dbReference type="AlphaFoldDB" id="A0A2T3W9X2"/>
<dbReference type="OrthoDB" id="73848at2"/>